<dbReference type="PROSITE" id="PS50885">
    <property type="entry name" value="HAMP"/>
    <property type="match status" value="1"/>
</dbReference>
<feature type="transmembrane region" description="Helical" evidence="3">
    <location>
        <begin position="169"/>
        <end position="192"/>
    </location>
</feature>
<dbReference type="GO" id="GO:0007165">
    <property type="term" value="P:signal transduction"/>
    <property type="evidence" value="ECO:0007669"/>
    <property type="project" value="InterPro"/>
</dbReference>
<reference evidence="6 7" key="1">
    <citation type="submission" date="2017-02" db="EMBL/GenBank/DDBJ databases">
        <authorList>
            <person name="Peterson S.W."/>
        </authorList>
    </citation>
    <scope>NUCLEOTIDE SEQUENCE [LARGE SCALE GENOMIC DNA]</scope>
    <source>
        <strain evidence="6 7">CECT 9027</strain>
    </source>
</reference>
<dbReference type="SMART" id="SM00267">
    <property type="entry name" value="GGDEF"/>
    <property type="match status" value="1"/>
</dbReference>
<dbReference type="SMART" id="SM00304">
    <property type="entry name" value="HAMP"/>
    <property type="match status" value="1"/>
</dbReference>
<keyword evidence="6" id="KW-0548">Nucleotidyltransferase</keyword>
<dbReference type="RefSeq" id="WP_077312918.1">
    <property type="nucleotide sequence ID" value="NZ_AP024887.1"/>
</dbReference>
<dbReference type="NCBIfam" id="TIGR00254">
    <property type="entry name" value="GGDEF"/>
    <property type="match status" value="1"/>
</dbReference>
<evidence type="ECO:0000256" key="1">
    <source>
        <dbReference type="ARBA" id="ARBA00001946"/>
    </source>
</evidence>
<dbReference type="InterPro" id="IPR003660">
    <property type="entry name" value="HAMP_dom"/>
</dbReference>
<dbReference type="SUPFAM" id="SSF158472">
    <property type="entry name" value="HAMP domain-like"/>
    <property type="match status" value="1"/>
</dbReference>
<dbReference type="Pfam" id="PF00990">
    <property type="entry name" value="GGDEF"/>
    <property type="match status" value="1"/>
</dbReference>
<dbReference type="EC" id="2.7.7.65" evidence="6"/>
<feature type="coiled-coil region" evidence="2">
    <location>
        <begin position="249"/>
        <end position="276"/>
    </location>
</feature>
<evidence type="ECO:0000259" key="4">
    <source>
        <dbReference type="PROSITE" id="PS50885"/>
    </source>
</evidence>
<dbReference type="AlphaFoldDB" id="A0A1R4B2C4"/>
<evidence type="ECO:0000256" key="3">
    <source>
        <dbReference type="SAM" id="Phobius"/>
    </source>
</evidence>
<evidence type="ECO:0000259" key="5">
    <source>
        <dbReference type="PROSITE" id="PS50887"/>
    </source>
</evidence>
<dbReference type="GO" id="GO:0052621">
    <property type="term" value="F:diguanylate cyclase activity"/>
    <property type="evidence" value="ECO:0007669"/>
    <property type="project" value="UniProtKB-EC"/>
</dbReference>
<comment type="cofactor">
    <cofactor evidence="1">
        <name>Mg(2+)</name>
        <dbReference type="ChEBI" id="CHEBI:18420"/>
    </cofactor>
</comment>
<evidence type="ECO:0000256" key="2">
    <source>
        <dbReference type="SAM" id="Coils"/>
    </source>
</evidence>
<dbReference type="PANTHER" id="PTHR46663">
    <property type="entry name" value="DIGUANYLATE CYCLASE DGCT-RELATED"/>
    <property type="match status" value="1"/>
</dbReference>
<organism evidence="6 7">
    <name type="scientific">Vibrio palustris</name>
    <dbReference type="NCBI Taxonomy" id="1918946"/>
    <lineage>
        <taxon>Bacteria</taxon>
        <taxon>Pseudomonadati</taxon>
        <taxon>Pseudomonadota</taxon>
        <taxon>Gammaproteobacteria</taxon>
        <taxon>Vibrionales</taxon>
        <taxon>Vibrionaceae</taxon>
        <taxon>Vibrio</taxon>
    </lineage>
</organism>
<dbReference type="PANTHER" id="PTHR46663:SF2">
    <property type="entry name" value="GGDEF DOMAIN-CONTAINING PROTEIN"/>
    <property type="match status" value="1"/>
</dbReference>
<dbReference type="OrthoDB" id="766410at2"/>
<dbReference type="EMBL" id="FUFT01000002">
    <property type="protein sequence ID" value="SJL83059.1"/>
    <property type="molecule type" value="Genomic_DNA"/>
</dbReference>
<dbReference type="FunFam" id="3.30.70.270:FF:000001">
    <property type="entry name" value="Diguanylate cyclase domain protein"/>
    <property type="match status" value="1"/>
</dbReference>
<dbReference type="PROSITE" id="PS50887">
    <property type="entry name" value="GGDEF"/>
    <property type="match status" value="1"/>
</dbReference>
<proteinExistence type="predicted"/>
<dbReference type="SUPFAM" id="SSF55073">
    <property type="entry name" value="Nucleotide cyclase"/>
    <property type="match status" value="1"/>
</dbReference>
<name>A0A1R4B2C4_9VIBR</name>
<gene>
    <name evidence="6" type="primary">adrA_2</name>
    <name evidence="6" type="ORF">VPAL9027_01007</name>
</gene>
<keyword evidence="6" id="KW-0808">Transferase</keyword>
<dbReference type="CDD" id="cd01949">
    <property type="entry name" value="GGDEF"/>
    <property type="match status" value="1"/>
</dbReference>
<dbReference type="Gene3D" id="6.10.340.10">
    <property type="match status" value="1"/>
</dbReference>
<dbReference type="InterPro" id="IPR000160">
    <property type="entry name" value="GGDEF_dom"/>
</dbReference>
<keyword evidence="7" id="KW-1185">Reference proteome</keyword>
<keyword evidence="3" id="KW-0812">Transmembrane</keyword>
<dbReference type="InterPro" id="IPR052163">
    <property type="entry name" value="DGC-Regulatory_Protein"/>
</dbReference>
<feature type="domain" description="GGDEF" evidence="5">
    <location>
        <begin position="304"/>
        <end position="439"/>
    </location>
</feature>
<evidence type="ECO:0000313" key="7">
    <source>
        <dbReference type="Proteomes" id="UP000189475"/>
    </source>
</evidence>
<dbReference type="Proteomes" id="UP000189475">
    <property type="component" value="Unassembled WGS sequence"/>
</dbReference>
<keyword evidence="3" id="KW-1133">Transmembrane helix</keyword>
<dbReference type="GO" id="GO:0016020">
    <property type="term" value="C:membrane"/>
    <property type="evidence" value="ECO:0007669"/>
    <property type="project" value="InterPro"/>
</dbReference>
<dbReference type="Gene3D" id="3.30.70.270">
    <property type="match status" value="1"/>
</dbReference>
<evidence type="ECO:0000313" key="6">
    <source>
        <dbReference type="EMBL" id="SJL83059.1"/>
    </source>
</evidence>
<keyword evidence="3" id="KW-0472">Membrane</keyword>
<accession>A0A1R4B2C4</accession>
<feature type="domain" description="HAMP" evidence="4">
    <location>
        <begin position="194"/>
        <end position="247"/>
    </location>
</feature>
<dbReference type="STRING" id="1918946.VPAL9027_01007"/>
<keyword evidence="2" id="KW-0175">Coiled coil</keyword>
<sequence length="447" mass="51050">MMNSITRKLTVLSVSSVLLVGFILFSLGKIWQEQNHTLDQLGRLAEIQRNVNGLRGQLWVFLQYGDRNSLEQVAFEQKNLDKRLKSSQGQGIKLANLMKMNSSLDVLLEQERRLVSSVEAQSMKDNKRHFVGSSELLHARYNMLIQNMTDELGYREKTILSKSEKNQKIALISTLIQQLILSILVCGFAFFIRHHFKRGFALLSQGISDLAKGNLDSRLSYHNVDSEFKTLIQFFNQMKRSLQDTTYSKDELAQEVARQTSKLNKQKQQLQFLSEKDTLTGTLNRRAFKDYFQRSLINAQRTQVKSAILFIDLDKFKQVNDKYGHDAGDKVLCTIAKRLQNNLRESDFFARFGGDEFLVCLDLLNSYDGVHDKALQLSEVLHEPISIGDQKEVHVESSIGIALYPLQADNVDDLINLADQAMYNAKFSIDYGIYCQATDNVNEIKPG</sequence>
<protein>
    <submittedName>
        <fullName evidence="6">Putative diguanylate cyclase AdrA</fullName>
        <ecNumber evidence="6">2.7.7.65</ecNumber>
    </submittedName>
</protein>
<dbReference type="InterPro" id="IPR029787">
    <property type="entry name" value="Nucleotide_cyclase"/>
</dbReference>
<dbReference type="InterPro" id="IPR043128">
    <property type="entry name" value="Rev_trsase/Diguanyl_cyclase"/>
</dbReference>